<dbReference type="CDD" id="cd07572">
    <property type="entry name" value="nit"/>
    <property type="match status" value="1"/>
</dbReference>
<feature type="domain" description="CN hydrolase" evidence="3">
    <location>
        <begin position="5"/>
        <end position="252"/>
    </location>
</feature>
<comment type="similarity">
    <text evidence="1">Belongs to the carbon-nitrogen hydrolase superfamily. NIT1/NIT2 family.</text>
</comment>
<dbReference type="Gene3D" id="3.60.110.10">
    <property type="entry name" value="Carbon-nitrogen hydrolase"/>
    <property type="match status" value="1"/>
</dbReference>
<dbReference type="EMBL" id="FNPF01000003">
    <property type="protein sequence ID" value="SDY10471.1"/>
    <property type="molecule type" value="Genomic_DNA"/>
</dbReference>
<dbReference type="PROSITE" id="PS50263">
    <property type="entry name" value="CN_HYDROLASE"/>
    <property type="match status" value="1"/>
</dbReference>
<proteinExistence type="inferred from homology"/>
<dbReference type="InterPro" id="IPR003010">
    <property type="entry name" value="C-N_Hydrolase"/>
</dbReference>
<reference evidence="4 5" key="1">
    <citation type="submission" date="2016-10" db="EMBL/GenBank/DDBJ databases">
        <authorList>
            <person name="de Groot N.N."/>
        </authorList>
    </citation>
    <scope>NUCLEOTIDE SEQUENCE [LARGE SCALE GENOMIC DNA]</scope>
    <source>
        <strain evidence="4 5">DSM 26880</strain>
    </source>
</reference>
<dbReference type="AlphaFoldDB" id="A0A1H3H4T0"/>
<name>A0A1H3H4T0_9RHOB</name>
<dbReference type="PANTHER" id="PTHR23088">
    <property type="entry name" value="NITRILASE-RELATED"/>
    <property type="match status" value="1"/>
</dbReference>
<gene>
    <name evidence="4" type="ORF">SAMN05444340_103230</name>
</gene>
<dbReference type="PANTHER" id="PTHR23088:SF27">
    <property type="entry name" value="DEAMINATED GLUTATHIONE AMIDASE"/>
    <property type="match status" value="1"/>
</dbReference>
<keyword evidence="2 4" id="KW-0378">Hydrolase</keyword>
<dbReference type="InterPro" id="IPR001110">
    <property type="entry name" value="UPF0012_CS"/>
</dbReference>
<organism evidence="4 5">
    <name type="scientific">Citreimonas salinaria</name>
    <dbReference type="NCBI Taxonomy" id="321339"/>
    <lineage>
        <taxon>Bacteria</taxon>
        <taxon>Pseudomonadati</taxon>
        <taxon>Pseudomonadota</taxon>
        <taxon>Alphaproteobacteria</taxon>
        <taxon>Rhodobacterales</taxon>
        <taxon>Roseobacteraceae</taxon>
        <taxon>Citreimonas</taxon>
    </lineage>
</organism>
<evidence type="ECO:0000259" key="3">
    <source>
        <dbReference type="PROSITE" id="PS50263"/>
    </source>
</evidence>
<dbReference type="InterPro" id="IPR036526">
    <property type="entry name" value="C-N_Hydrolase_sf"/>
</dbReference>
<dbReference type="STRING" id="321339.SAMN05444340_103230"/>
<dbReference type="RefSeq" id="WP_089880395.1">
    <property type="nucleotide sequence ID" value="NZ_FNPF01000003.1"/>
</dbReference>
<evidence type="ECO:0000256" key="1">
    <source>
        <dbReference type="ARBA" id="ARBA00010613"/>
    </source>
</evidence>
<protein>
    <submittedName>
        <fullName evidence="4">Predicted amidohydrolase</fullName>
    </submittedName>
</protein>
<evidence type="ECO:0000313" key="5">
    <source>
        <dbReference type="Proteomes" id="UP000199286"/>
    </source>
</evidence>
<dbReference type="Pfam" id="PF00795">
    <property type="entry name" value="CN_hydrolase"/>
    <property type="match status" value="1"/>
</dbReference>
<dbReference type="GO" id="GO:0016811">
    <property type="term" value="F:hydrolase activity, acting on carbon-nitrogen (but not peptide) bonds, in linear amides"/>
    <property type="evidence" value="ECO:0007669"/>
    <property type="project" value="InterPro"/>
</dbReference>
<accession>A0A1H3H4T0</accession>
<evidence type="ECO:0000313" key="4">
    <source>
        <dbReference type="EMBL" id="SDY10471.1"/>
    </source>
</evidence>
<keyword evidence="5" id="KW-1185">Reference proteome</keyword>
<dbReference type="SUPFAM" id="SSF56317">
    <property type="entry name" value="Carbon-nitrogen hydrolase"/>
    <property type="match status" value="1"/>
</dbReference>
<dbReference type="Proteomes" id="UP000199286">
    <property type="component" value="Unassembled WGS sequence"/>
</dbReference>
<dbReference type="InterPro" id="IPR045254">
    <property type="entry name" value="Nit1/2_C-N_Hydrolase"/>
</dbReference>
<dbReference type="OrthoDB" id="9811121at2"/>
<evidence type="ECO:0000256" key="2">
    <source>
        <dbReference type="ARBA" id="ARBA00022801"/>
    </source>
</evidence>
<sequence length="278" mass="29818">MTTPLRIALGQMTSAGTHDANVAAMRDLAARAKAAGADMLCLPEVAGLMQRDGEKARAQVVEAARDPFIAACREAAAEHALWLQPGSTPVLGPDGRFLNHATMIGPDGALVAEYDKIHLFDVAIEGEKPIGESRRFAPGERGVVVDTPWGAMGMTICYDLRFPQLFRAEAQAGARLILVPSAFTVPTGRAHWEVLLRARAIENGAWIVAAAQAGTHEDGRETWGHSLVVSPWGRVVCDMGDAAGLELVEIDLAEADKAREQIPSLSNDRPFTIDRAPR</sequence>
<dbReference type="PROSITE" id="PS01227">
    <property type="entry name" value="UPF0012"/>
    <property type="match status" value="1"/>
</dbReference>